<dbReference type="PANTHER" id="PTHR45846">
    <property type="entry name" value="TRNA-DIHYDROURIDINE(47) SYNTHASE [NAD(P)(+)]-LIKE"/>
    <property type="match status" value="1"/>
</dbReference>
<evidence type="ECO:0000313" key="16">
    <source>
        <dbReference type="EMBL" id="SFE45097.1"/>
    </source>
</evidence>
<evidence type="ECO:0000256" key="6">
    <source>
        <dbReference type="ARBA" id="ARBA00022694"/>
    </source>
</evidence>
<dbReference type="EC" id="1.3.1.-" evidence="12"/>
<keyword evidence="9 12" id="KW-0560">Oxidoreductase</keyword>
<evidence type="ECO:0000256" key="12">
    <source>
        <dbReference type="PIRNR" id="PIRNR006621"/>
    </source>
</evidence>
<dbReference type="Proteomes" id="UP000198964">
    <property type="component" value="Unassembled WGS sequence"/>
</dbReference>
<dbReference type="InterPro" id="IPR001269">
    <property type="entry name" value="DUS_fam"/>
</dbReference>
<keyword evidence="14" id="KW-0547">Nucleotide-binding</keyword>
<protein>
    <recommendedName>
        <fullName evidence="12">tRNA-dihydrouridine synthase</fullName>
        <ecNumber evidence="12">1.3.1.-</ecNumber>
    </recommendedName>
</protein>
<gene>
    <name evidence="16" type="ORF">SAMN05216283_101167</name>
</gene>
<proteinExistence type="inferred from homology"/>
<dbReference type="GO" id="GO:0050660">
    <property type="term" value="F:flavin adenine dinucleotide binding"/>
    <property type="evidence" value="ECO:0007669"/>
    <property type="project" value="InterPro"/>
</dbReference>
<dbReference type="InterPro" id="IPR004652">
    <property type="entry name" value="DusB-like"/>
</dbReference>
<comment type="catalytic activity">
    <reaction evidence="11">
        <text>a 5,6-dihydrouridine in tRNA + NAD(+) = a uridine in tRNA + NADH + H(+)</text>
        <dbReference type="Rhea" id="RHEA:54452"/>
        <dbReference type="Rhea" id="RHEA-COMP:13339"/>
        <dbReference type="Rhea" id="RHEA-COMP:13887"/>
        <dbReference type="ChEBI" id="CHEBI:15378"/>
        <dbReference type="ChEBI" id="CHEBI:57540"/>
        <dbReference type="ChEBI" id="CHEBI:57945"/>
        <dbReference type="ChEBI" id="CHEBI:65315"/>
        <dbReference type="ChEBI" id="CHEBI:74443"/>
    </reaction>
</comment>
<reference evidence="16 17" key="1">
    <citation type="submission" date="2016-10" db="EMBL/GenBank/DDBJ databases">
        <authorList>
            <person name="de Groot N.N."/>
        </authorList>
    </citation>
    <scope>NUCLEOTIDE SEQUENCE [LARGE SCALE GENOMIC DNA]</scope>
    <source>
        <strain evidence="16 17">CGMCC 1.9156</strain>
    </source>
</reference>
<feature type="binding site" evidence="14">
    <location>
        <position position="71"/>
    </location>
    <ligand>
        <name>FMN</name>
        <dbReference type="ChEBI" id="CHEBI:58210"/>
    </ligand>
</feature>
<dbReference type="EMBL" id="FONW01000001">
    <property type="protein sequence ID" value="SFE45097.1"/>
    <property type="molecule type" value="Genomic_DNA"/>
</dbReference>
<dbReference type="Gene3D" id="1.10.1200.80">
    <property type="entry name" value="Putative flavin oxidoreducatase, domain 2"/>
    <property type="match status" value="1"/>
</dbReference>
<keyword evidence="17" id="KW-1185">Reference proteome</keyword>
<feature type="active site" description="Proton donor" evidence="13">
    <location>
        <position position="101"/>
    </location>
</feature>
<evidence type="ECO:0000259" key="15">
    <source>
        <dbReference type="Pfam" id="PF01207"/>
    </source>
</evidence>
<evidence type="ECO:0000256" key="3">
    <source>
        <dbReference type="ARBA" id="ARBA00022555"/>
    </source>
</evidence>
<dbReference type="Pfam" id="PF01207">
    <property type="entry name" value="Dus"/>
    <property type="match status" value="1"/>
</dbReference>
<dbReference type="InterPro" id="IPR035587">
    <property type="entry name" value="DUS-like_FMN-bd"/>
</dbReference>
<evidence type="ECO:0000256" key="10">
    <source>
        <dbReference type="ARBA" id="ARBA00048205"/>
    </source>
</evidence>
<dbReference type="Gene3D" id="3.20.20.70">
    <property type="entry name" value="Aldolase class I"/>
    <property type="match status" value="1"/>
</dbReference>
<evidence type="ECO:0000256" key="14">
    <source>
        <dbReference type="PIRSR" id="PIRSR006621-2"/>
    </source>
</evidence>
<sequence>MKIGSIDLGEMPLFLAPMEDVTYKSFRYMCKKYGADVMYTEFVSSEALIRDIAKTKQKMHLFDFDRPVAIQIYGYDIDSMVHAAQRVEEFQPDFIDINYGCPMKKIVRKGAGAGMLQDLDKMQEMTAAIVKAVSLPVTAKTRLGWDEDSKVIMDAALRLQDAGVAALAIHGRTRKQLYTGEADWSLIAEVKNNPAIKIPIIGNGDINGPEKAGEFLNLSGVDALMIGRGAIGRPWIFKEVKHYLATGEVLPAPTVEEIVQNVRDQLQMSIDWKDNVRTGVLMMRRHFAKYFPALPDFRQHRIKLLQAIELEDVQATLNEIVEHYGDMRVDYTNASLK</sequence>
<dbReference type="PIRSF" id="PIRSF006621">
    <property type="entry name" value="Dus"/>
    <property type="match status" value="1"/>
</dbReference>
<evidence type="ECO:0000256" key="11">
    <source>
        <dbReference type="ARBA" id="ARBA00048802"/>
    </source>
</evidence>
<accession>A0A1I2AN26</accession>
<dbReference type="PANTHER" id="PTHR45846:SF1">
    <property type="entry name" value="TRNA-DIHYDROURIDINE(47) SYNTHASE [NAD(P)(+)]-LIKE"/>
    <property type="match status" value="1"/>
</dbReference>
<dbReference type="AlphaFoldDB" id="A0A1I2AN26"/>
<evidence type="ECO:0000256" key="8">
    <source>
        <dbReference type="ARBA" id="ARBA00022884"/>
    </source>
</evidence>
<feature type="domain" description="DUS-like FMN-binding" evidence="15">
    <location>
        <begin position="15"/>
        <end position="317"/>
    </location>
</feature>
<dbReference type="SUPFAM" id="SSF51395">
    <property type="entry name" value="FMN-linked oxidoreductases"/>
    <property type="match status" value="1"/>
</dbReference>
<comment type="function">
    <text evidence="2 12">Catalyzes the synthesis of 5,6-dihydrouridine (D), a modified base found in the D-loop of most tRNAs, via the reduction of the C5-C6 double bond in target uridines.</text>
</comment>
<keyword evidence="7" id="KW-0521">NADP</keyword>
<dbReference type="RefSeq" id="WP_093917923.1">
    <property type="nucleotide sequence ID" value="NZ_FONW01000001.1"/>
</dbReference>
<dbReference type="GO" id="GO:0000049">
    <property type="term" value="F:tRNA binding"/>
    <property type="evidence" value="ECO:0007669"/>
    <property type="project" value="UniProtKB-KW"/>
</dbReference>
<keyword evidence="8" id="KW-0694">RNA-binding</keyword>
<dbReference type="STRING" id="655355.SAMN05216283_101167"/>
<evidence type="ECO:0000256" key="9">
    <source>
        <dbReference type="ARBA" id="ARBA00023002"/>
    </source>
</evidence>
<evidence type="ECO:0000256" key="13">
    <source>
        <dbReference type="PIRSR" id="PIRSR006621-1"/>
    </source>
</evidence>
<dbReference type="InterPro" id="IPR024036">
    <property type="entry name" value="tRNA-dHydroUridine_Synthase_C"/>
</dbReference>
<keyword evidence="5 12" id="KW-0288">FMN</keyword>
<feature type="binding site" evidence="14">
    <location>
        <begin position="227"/>
        <end position="228"/>
    </location>
    <ligand>
        <name>FMN</name>
        <dbReference type="ChEBI" id="CHEBI:58210"/>
    </ligand>
</feature>
<evidence type="ECO:0000256" key="4">
    <source>
        <dbReference type="ARBA" id="ARBA00022630"/>
    </source>
</evidence>
<evidence type="ECO:0000256" key="2">
    <source>
        <dbReference type="ARBA" id="ARBA00002790"/>
    </source>
</evidence>
<comment type="cofactor">
    <cofactor evidence="1 12 14">
        <name>FMN</name>
        <dbReference type="ChEBI" id="CHEBI:58210"/>
    </cofactor>
</comment>
<dbReference type="GO" id="GO:0017150">
    <property type="term" value="F:tRNA dihydrouridine synthase activity"/>
    <property type="evidence" value="ECO:0007669"/>
    <property type="project" value="InterPro"/>
</dbReference>
<feature type="binding site" evidence="14">
    <location>
        <position position="170"/>
    </location>
    <ligand>
        <name>FMN</name>
        <dbReference type="ChEBI" id="CHEBI:58210"/>
    </ligand>
</feature>
<dbReference type="InterPro" id="IPR013785">
    <property type="entry name" value="Aldolase_TIM"/>
</dbReference>
<comment type="catalytic activity">
    <reaction evidence="10">
        <text>a 5,6-dihydrouridine in tRNA + NADP(+) = a uridine in tRNA + NADPH + H(+)</text>
        <dbReference type="Rhea" id="RHEA:23624"/>
        <dbReference type="Rhea" id="RHEA-COMP:13339"/>
        <dbReference type="Rhea" id="RHEA-COMP:13887"/>
        <dbReference type="ChEBI" id="CHEBI:15378"/>
        <dbReference type="ChEBI" id="CHEBI:57783"/>
        <dbReference type="ChEBI" id="CHEBI:58349"/>
        <dbReference type="ChEBI" id="CHEBI:65315"/>
        <dbReference type="ChEBI" id="CHEBI:74443"/>
    </reaction>
</comment>
<keyword evidence="4 12" id="KW-0285">Flavoprotein</keyword>
<dbReference type="InterPro" id="IPR018517">
    <property type="entry name" value="tRNA_hU_synthase_CS"/>
</dbReference>
<dbReference type="NCBIfam" id="TIGR00737">
    <property type="entry name" value="nifR3_yhdG"/>
    <property type="match status" value="1"/>
</dbReference>
<feature type="binding site" evidence="14">
    <location>
        <position position="140"/>
    </location>
    <ligand>
        <name>FMN</name>
        <dbReference type="ChEBI" id="CHEBI:58210"/>
    </ligand>
</feature>
<comment type="similarity">
    <text evidence="12">Belongs to the dus family.</text>
</comment>
<dbReference type="CDD" id="cd02801">
    <property type="entry name" value="DUS_like_FMN"/>
    <property type="match status" value="1"/>
</dbReference>
<evidence type="ECO:0000313" key="17">
    <source>
        <dbReference type="Proteomes" id="UP000198964"/>
    </source>
</evidence>
<evidence type="ECO:0000256" key="7">
    <source>
        <dbReference type="ARBA" id="ARBA00022857"/>
    </source>
</evidence>
<organism evidence="16 17">
    <name type="scientific">Sunxiuqinia elliptica</name>
    <dbReference type="NCBI Taxonomy" id="655355"/>
    <lineage>
        <taxon>Bacteria</taxon>
        <taxon>Pseudomonadati</taxon>
        <taxon>Bacteroidota</taxon>
        <taxon>Bacteroidia</taxon>
        <taxon>Marinilabiliales</taxon>
        <taxon>Prolixibacteraceae</taxon>
        <taxon>Sunxiuqinia</taxon>
    </lineage>
</organism>
<name>A0A1I2AN26_9BACT</name>
<dbReference type="PROSITE" id="PS01136">
    <property type="entry name" value="UPF0034"/>
    <property type="match status" value="1"/>
</dbReference>
<evidence type="ECO:0000256" key="1">
    <source>
        <dbReference type="ARBA" id="ARBA00001917"/>
    </source>
</evidence>
<keyword evidence="3" id="KW-0820">tRNA-binding</keyword>
<keyword evidence="6 12" id="KW-0819">tRNA processing</keyword>
<evidence type="ECO:0000256" key="5">
    <source>
        <dbReference type="ARBA" id="ARBA00022643"/>
    </source>
</evidence>